<proteinExistence type="predicted"/>
<accession>A0A0E9WDH8</accession>
<organism evidence="1">
    <name type="scientific">Anguilla anguilla</name>
    <name type="common">European freshwater eel</name>
    <name type="synonym">Muraena anguilla</name>
    <dbReference type="NCBI Taxonomy" id="7936"/>
    <lineage>
        <taxon>Eukaryota</taxon>
        <taxon>Metazoa</taxon>
        <taxon>Chordata</taxon>
        <taxon>Craniata</taxon>
        <taxon>Vertebrata</taxon>
        <taxon>Euteleostomi</taxon>
        <taxon>Actinopterygii</taxon>
        <taxon>Neopterygii</taxon>
        <taxon>Teleostei</taxon>
        <taxon>Anguilliformes</taxon>
        <taxon>Anguillidae</taxon>
        <taxon>Anguilla</taxon>
    </lineage>
</organism>
<reference evidence="1" key="1">
    <citation type="submission" date="2014-11" db="EMBL/GenBank/DDBJ databases">
        <authorList>
            <person name="Amaro Gonzalez C."/>
        </authorList>
    </citation>
    <scope>NUCLEOTIDE SEQUENCE</scope>
</reference>
<sequence length="76" mass="8364">MAVTIIKGATEVINSALPTVQTTESLNSVVDRRKDNKKWFTEGGIIHNSYTVLLPVLVTQLRRVTGRVTSSIPFGH</sequence>
<name>A0A0E9WDH8_ANGAN</name>
<reference evidence="1" key="2">
    <citation type="journal article" date="2015" name="Fish Shellfish Immunol.">
        <title>Early steps in the European eel (Anguilla anguilla)-Vibrio vulnificus interaction in the gills: Role of the RtxA13 toxin.</title>
        <authorList>
            <person name="Callol A."/>
            <person name="Pajuelo D."/>
            <person name="Ebbesson L."/>
            <person name="Teles M."/>
            <person name="MacKenzie S."/>
            <person name="Amaro C."/>
        </authorList>
    </citation>
    <scope>NUCLEOTIDE SEQUENCE</scope>
</reference>
<protein>
    <submittedName>
        <fullName evidence="1">Uncharacterized protein</fullName>
    </submittedName>
</protein>
<evidence type="ECO:0000313" key="1">
    <source>
        <dbReference type="EMBL" id="JAH88392.1"/>
    </source>
</evidence>
<dbReference type="AlphaFoldDB" id="A0A0E9WDH8"/>
<dbReference type="EMBL" id="GBXM01020185">
    <property type="protein sequence ID" value="JAH88392.1"/>
    <property type="molecule type" value="Transcribed_RNA"/>
</dbReference>